<dbReference type="RefSeq" id="WP_290234347.1">
    <property type="nucleotide sequence ID" value="NZ_JAUFPZ010000002.1"/>
</dbReference>
<evidence type="ECO:0000313" key="5">
    <source>
        <dbReference type="Proteomes" id="UP001595793"/>
    </source>
</evidence>
<keyword evidence="1" id="KW-0812">Transmembrane</keyword>
<evidence type="ECO:0000256" key="1">
    <source>
        <dbReference type="SAM" id="Phobius"/>
    </source>
</evidence>
<dbReference type="InterPro" id="IPR032508">
    <property type="entry name" value="FecR_C"/>
</dbReference>
<protein>
    <submittedName>
        <fullName evidence="4">FecR family protein</fullName>
    </submittedName>
</protein>
<dbReference type="Gene3D" id="3.55.50.30">
    <property type="match status" value="1"/>
</dbReference>
<reference evidence="5" key="1">
    <citation type="journal article" date="2019" name="Int. J. Syst. Evol. Microbiol.">
        <title>The Global Catalogue of Microorganisms (GCM) 10K type strain sequencing project: providing services to taxonomists for standard genome sequencing and annotation.</title>
        <authorList>
            <consortium name="The Broad Institute Genomics Platform"/>
            <consortium name="The Broad Institute Genome Sequencing Center for Infectious Disease"/>
            <person name="Wu L."/>
            <person name="Ma J."/>
        </authorList>
    </citation>
    <scope>NUCLEOTIDE SEQUENCE [LARGE SCALE GENOMIC DNA]</scope>
    <source>
        <strain evidence="5">CECT 9128</strain>
    </source>
</reference>
<dbReference type="InterPro" id="IPR012373">
    <property type="entry name" value="Ferrdict_sens_TM"/>
</dbReference>
<evidence type="ECO:0000259" key="3">
    <source>
        <dbReference type="Pfam" id="PF16344"/>
    </source>
</evidence>
<sequence>MKKITNKERKCIRYLSGEMSLEDRSVFEIELSLDEELNDFFKTYNAVWNDYDKEEAIPVSFQENAFTHKNIALVSTFILLGFVLFISFSWFDTLPSNNQITANNGQRKIIYLNDSSKVILNSNSTLYYPTVFEDSREVKLDGEAYFEITKIPDHPFIVNSQNFKVKVLGTHFSVNNRAAKKEIALDEGKVEFIQNNNNDKITLSPQERLIWDTENNQVHKENFDPRKELAWTTNTLLLDNVLFKNALKDINQFYGVHFVINDNDLLNQHITGSFKDQNLDHFIQSLEFIASVEIQELQEKIFLIKSIDHD</sequence>
<name>A0ABV8H5K4_9FLAO</name>
<gene>
    <name evidence="4" type="ORF">ACFOS1_08045</name>
</gene>
<dbReference type="EMBL" id="JBHSAS010000006">
    <property type="protein sequence ID" value="MFC4027352.1"/>
    <property type="molecule type" value="Genomic_DNA"/>
</dbReference>
<dbReference type="InterPro" id="IPR006860">
    <property type="entry name" value="FecR"/>
</dbReference>
<dbReference type="PANTHER" id="PTHR30273:SF2">
    <property type="entry name" value="PROTEIN FECR"/>
    <property type="match status" value="1"/>
</dbReference>
<feature type="domain" description="Protein FecR C-terminal" evidence="3">
    <location>
        <begin position="236"/>
        <end position="299"/>
    </location>
</feature>
<dbReference type="Gene3D" id="2.60.120.1440">
    <property type="match status" value="1"/>
</dbReference>
<dbReference type="Pfam" id="PF16344">
    <property type="entry name" value="FecR_C"/>
    <property type="match status" value="1"/>
</dbReference>
<dbReference type="Proteomes" id="UP001595793">
    <property type="component" value="Unassembled WGS sequence"/>
</dbReference>
<accession>A0ABV8H5K4</accession>
<evidence type="ECO:0000259" key="2">
    <source>
        <dbReference type="Pfam" id="PF04773"/>
    </source>
</evidence>
<feature type="transmembrane region" description="Helical" evidence="1">
    <location>
        <begin position="71"/>
        <end position="91"/>
    </location>
</feature>
<dbReference type="PIRSF" id="PIRSF018266">
    <property type="entry name" value="FecR"/>
    <property type="match status" value="1"/>
</dbReference>
<organism evidence="4 5">
    <name type="scientific">Zunongwangia endophytica</name>
    <dbReference type="NCBI Taxonomy" id="1808945"/>
    <lineage>
        <taxon>Bacteria</taxon>
        <taxon>Pseudomonadati</taxon>
        <taxon>Bacteroidota</taxon>
        <taxon>Flavobacteriia</taxon>
        <taxon>Flavobacteriales</taxon>
        <taxon>Flavobacteriaceae</taxon>
        <taxon>Zunongwangia</taxon>
    </lineage>
</organism>
<dbReference type="PANTHER" id="PTHR30273">
    <property type="entry name" value="PERIPLASMIC SIGNAL SENSOR AND SIGMA FACTOR ACTIVATOR FECR-RELATED"/>
    <property type="match status" value="1"/>
</dbReference>
<feature type="domain" description="FecR protein" evidence="2">
    <location>
        <begin position="100"/>
        <end position="191"/>
    </location>
</feature>
<keyword evidence="1" id="KW-0472">Membrane</keyword>
<proteinExistence type="predicted"/>
<keyword evidence="5" id="KW-1185">Reference proteome</keyword>
<keyword evidence="1" id="KW-1133">Transmembrane helix</keyword>
<comment type="caution">
    <text evidence="4">The sequence shown here is derived from an EMBL/GenBank/DDBJ whole genome shotgun (WGS) entry which is preliminary data.</text>
</comment>
<evidence type="ECO:0000313" key="4">
    <source>
        <dbReference type="EMBL" id="MFC4027352.1"/>
    </source>
</evidence>
<dbReference type="Pfam" id="PF04773">
    <property type="entry name" value="FecR"/>
    <property type="match status" value="1"/>
</dbReference>